<evidence type="ECO:0000313" key="2">
    <source>
        <dbReference type="EMBL" id="GFI41135.1"/>
    </source>
</evidence>
<accession>A0A829ZB00</accession>
<dbReference type="Proteomes" id="UP000490821">
    <property type="component" value="Unassembled WGS sequence"/>
</dbReference>
<dbReference type="AlphaFoldDB" id="A0A829ZB00"/>
<evidence type="ECO:0000313" key="3">
    <source>
        <dbReference type="Proteomes" id="UP000490821"/>
    </source>
</evidence>
<keyword evidence="1" id="KW-0812">Transmembrane</keyword>
<organism evidence="2 3">
    <name type="scientific">Thomasclavelia cocleata</name>
    <dbReference type="NCBI Taxonomy" id="69824"/>
    <lineage>
        <taxon>Bacteria</taxon>
        <taxon>Bacillati</taxon>
        <taxon>Bacillota</taxon>
        <taxon>Erysipelotrichia</taxon>
        <taxon>Erysipelotrichales</taxon>
        <taxon>Coprobacillaceae</taxon>
        <taxon>Thomasclavelia</taxon>
    </lineage>
</organism>
<feature type="transmembrane region" description="Helical" evidence="1">
    <location>
        <begin position="6"/>
        <end position="27"/>
    </location>
</feature>
<keyword evidence="1" id="KW-0472">Membrane</keyword>
<proteinExistence type="predicted"/>
<gene>
    <name evidence="2" type="ORF">IMSAGC017_01175</name>
</gene>
<dbReference type="EMBL" id="BLMI01000144">
    <property type="protein sequence ID" value="GFI41135.1"/>
    <property type="molecule type" value="Genomic_DNA"/>
</dbReference>
<dbReference type="RefSeq" id="WP_172472486.1">
    <property type="nucleotide sequence ID" value="NZ_BLMI01000144.1"/>
</dbReference>
<protein>
    <submittedName>
        <fullName evidence="2">Uncharacterized protein</fullName>
    </submittedName>
</protein>
<name>A0A829ZB00_9FIRM</name>
<evidence type="ECO:0000256" key="1">
    <source>
        <dbReference type="SAM" id="Phobius"/>
    </source>
</evidence>
<sequence length="204" mass="23346">MKIKKYILYTIVLIAVIVTLGMTEFLIKAYYNPREKKFYLSTKGCLVYNLAESDYEIIEVEVVGENLDYLLNNKNDVIQGNILVNGLSIFSQKEVYYDSKSSFDYDNGFFYSEFYDNSIYTSIGIGDKESICKIIAASKSWDMLVCGIVIDENVDDKVKQVIKKDALLVIPADNLIKAKELIDEATSNSTHMDDWLKERGFIKE</sequence>
<keyword evidence="1" id="KW-1133">Transmembrane helix</keyword>
<comment type="caution">
    <text evidence="2">The sequence shown here is derived from an EMBL/GenBank/DDBJ whole genome shotgun (WGS) entry which is preliminary data.</text>
</comment>
<reference evidence="2 3" key="1">
    <citation type="journal article" date="2020" name="Microbiome">
        <title>Single-cell genomics of uncultured bacteria reveals dietary fiber responders in the mouse gut microbiota.</title>
        <authorList>
            <person name="Chijiiwa R."/>
            <person name="Hosokawa M."/>
            <person name="Kogawa M."/>
            <person name="Nishikawa Y."/>
            <person name="Ide K."/>
            <person name="Sakanashi C."/>
            <person name="Takahashi K."/>
            <person name="Takeyama H."/>
        </authorList>
    </citation>
    <scope>NUCLEOTIDE SEQUENCE [LARGE SCALE GENOMIC DNA]</scope>
    <source>
        <strain evidence="2">IMSAGC_017</strain>
    </source>
</reference>